<organism evidence="1 2">
    <name type="scientific">Vespula squamosa</name>
    <name type="common">Southern yellow jacket</name>
    <name type="synonym">Wasp</name>
    <dbReference type="NCBI Taxonomy" id="30214"/>
    <lineage>
        <taxon>Eukaryota</taxon>
        <taxon>Metazoa</taxon>
        <taxon>Ecdysozoa</taxon>
        <taxon>Arthropoda</taxon>
        <taxon>Hexapoda</taxon>
        <taxon>Insecta</taxon>
        <taxon>Pterygota</taxon>
        <taxon>Neoptera</taxon>
        <taxon>Endopterygota</taxon>
        <taxon>Hymenoptera</taxon>
        <taxon>Apocrita</taxon>
        <taxon>Aculeata</taxon>
        <taxon>Vespoidea</taxon>
        <taxon>Vespidae</taxon>
        <taxon>Vespinae</taxon>
        <taxon>Vespula</taxon>
    </lineage>
</organism>
<sequence length="299" mass="34788">MSVENKNAEDFYQILKNDQNVQNTKVALDETVWQQIIKDPTNGTSSHSFKQVSGPTVYAKQNIIFGKTETAFSLIIDNDIVEHIKNVWNRFIENNQNSYKPHMNLIVDEKLFPTKYISSKPHNFSIKFWLTLDTNSKRIFIFGKKRNVTVINTLNTSRICCPQTKLFGVIKENCPKLVKLTKDKMGHFSTVIYKSNNCIVTIYKSKPSKKVIILNSKHKCRENTALNPNPIDSPYKFFFNILHLVGINACVLYKEISGQNILRHNNFYYNYYLKNDLDIRLVNLGHDSQIQKKRKMENL</sequence>
<reference evidence="1 2" key="1">
    <citation type="journal article" date="2024" name="Ann. Entomol. Soc. Am.">
        <title>Genomic analyses of the southern and eastern yellowjacket wasps (Hymenoptera: Vespidae) reveal evolutionary signatures of social life.</title>
        <authorList>
            <person name="Catto M.A."/>
            <person name="Caine P.B."/>
            <person name="Orr S.E."/>
            <person name="Hunt B.G."/>
            <person name="Goodisman M.A.D."/>
        </authorList>
    </citation>
    <scope>NUCLEOTIDE SEQUENCE [LARGE SCALE GENOMIC DNA]</scope>
    <source>
        <strain evidence="1">233</strain>
        <tissue evidence="1">Head and thorax</tissue>
    </source>
</reference>
<evidence type="ECO:0000313" key="1">
    <source>
        <dbReference type="EMBL" id="KAL2723853.1"/>
    </source>
</evidence>
<name>A0ABD2ATE0_VESSQ</name>
<keyword evidence="2" id="KW-1185">Reference proteome</keyword>
<proteinExistence type="predicted"/>
<comment type="caution">
    <text evidence="1">The sequence shown here is derived from an EMBL/GenBank/DDBJ whole genome shotgun (WGS) entry which is preliminary data.</text>
</comment>
<dbReference type="EMBL" id="JAUDFV010000139">
    <property type="protein sequence ID" value="KAL2723853.1"/>
    <property type="molecule type" value="Genomic_DNA"/>
</dbReference>
<accession>A0ABD2ATE0</accession>
<dbReference type="Proteomes" id="UP001607302">
    <property type="component" value="Unassembled WGS sequence"/>
</dbReference>
<dbReference type="AlphaFoldDB" id="A0ABD2ATE0"/>
<protein>
    <submittedName>
        <fullName evidence="1">PiggyBac transposable element-derived protein 4-like</fullName>
    </submittedName>
</protein>
<gene>
    <name evidence="1" type="ORF">V1478_008366</name>
</gene>
<evidence type="ECO:0000313" key="2">
    <source>
        <dbReference type="Proteomes" id="UP001607302"/>
    </source>
</evidence>